<feature type="signal peptide" evidence="1">
    <location>
        <begin position="1"/>
        <end position="19"/>
    </location>
</feature>
<dbReference type="Gene3D" id="2.60.40.4070">
    <property type="match status" value="1"/>
</dbReference>
<evidence type="ECO:0000256" key="1">
    <source>
        <dbReference type="SAM" id="SignalP"/>
    </source>
</evidence>
<reference evidence="2" key="1">
    <citation type="journal article" date="2020" name="mSystems">
        <title>Genome- and Community-Level Interaction Insights into Carbon Utilization and Element Cycling Functions of Hydrothermarchaeota in Hydrothermal Sediment.</title>
        <authorList>
            <person name="Zhou Z."/>
            <person name="Liu Y."/>
            <person name="Xu W."/>
            <person name="Pan J."/>
            <person name="Luo Z.H."/>
            <person name="Li M."/>
        </authorList>
    </citation>
    <scope>NUCLEOTIDE SEQUENCE [LARGE SCALE GENOMIC DNA]</scope>
    <source>
        <strain evidence="2">SpSt-914</strain>
    </source>
</reference>
<sequence>MLMRSMLCLLVLLPVLLFAGNLQPITALPAEQVTGHSSAKPTTPATVNFLVGTVDTIGGTTYDWQLNGPQYRCLVNSPDYGLHAGWMFSAEAGSPWSDRNQRYNFFDYAAGEWNWIDPDFMASGVSVYTERSGFGHLDADPVTGVAMFTTHQTPGGGAIRPVLGRDMAPGGGIFEYCDGSPNAEGYLWPPISIDANQVVHCALVDDATREQLFYTKVPTWCNWEAPVSIVSPQPDPMFPDHNIAASKVSQKVCVVWVYSEGTPYYPAYYRISTDGGVTWGEATELEPPPAYSGDTITSFHITSLFPWYDDQDRLHIVAGVIPSVNDTLYIIPAEIWHWCPDNTPAWSRIHRAGCQPENLQASVGYNAAYACRPTIGQDDQGRLYVAWEQFDSANVEPVTSLLRADIFAAASEDGGNNWLEAVKLTEAGTASCRFPSIADKMVRRGGDLYVPVIYEIDQQAGFVVQGQGSSTNNPYVVQWVPASALGVGVAESPKRVPSRLEISATPNPFINQTTISYALPRAGNVSLVVYDAMGRPVKTLVAGRRQAGYYAVNFNSNGLTAGVYFYTLATDGGIITKKLTLVR</sequence>
<proteinExistence type="predicted"/>
<accession>A0A7V3UZE0</accession>
<dbReference type="EMBL" id="DTMZ01000036">
    <property type="protein sequence ID" value="HGD12798.1"/>
    <property type="molecule type" value="Genomic_DNA"/>
</dbReference>
<feature type="chain" id="PRO_5031548670" evidence="1">
    <location>
        <begin position="20"/>
        <end position="583"/>
    </location>
</feature>
<name>A0A7V3UZE0_UNCW3</name>
<dbReference type="NCBIfam" id="TIGR04183">
    <property type="entry name" value="Por_Secre_tail"/>
    <property type="match status" value="1"/>
</dbReference>
<gene>
    <name evidence="2" type="ORF">ENX16_01755</name>
</gene>
<dbReference type="InterPro" id="IPR036278">
    <property type="entry name" value="Sialidase_sf"/>
</dbReference>
<comment type="caution">
    <text evidence="2">The sequence shown here is derived from an EMBL/GenBank/DDBJ whole genome shotgun (WGS) entry which is preliminary data.</text>
</comment>
<dbReference type="SUPFAM" id="SSF50939">
    <property type="entry name" value="Sialidases"/>
    <property type="match status" value="1"/>
</dbReference>
<evidence type="ECO:0000313" key="2">
    <source>
        <dbReference type="EMBL" id="HGD12798.1"/>
    </source>
</evidence>
<dbReference type="AlphaFoldDB" id="A0A7V3UZE0"/>
<keyword evidence="1" id="KW-0732">Signal</keyword>
<protein>
    <submittedName>
        <fullName evidence="2">T9SS type A sorting domain-containing protein</fullName>
    </submittedName>
</protein>
<organism evidence="2">
    <name type="scientific">candidate division WOR-3 bacterium</name>
    <dbReference type="NCBI Taxonomy" id="2052148"/>
    <lineage>
        <taxon>Bacteria</taxon>
        <taxon>Bacteria division WOR-3</taxon>
    </lineage>
</organism>
<dbReference type="InterPro" id="IPR026444">
    <property type="entry name" value="Secre_tail"/>
</dbReference>